<dbReference type="SUPFAM" id="SSF52047">
    <property type="entry name" value="RNI-like"/>
    <property type="match status" value="1"/>
</dbReference>
<dbReference type="InterPro" id="IPR036047">
    <property type="entry name" value="F-box-like_dom_sf"/>
</dbReference>
<evidence type="ECO:0008006" key="3">
    <source>
        <dbReference type="Google" id="ProtNLM"/>
    </source>
</evidence>
<dbReference type="OrthoDB" id="2407069at2759"/>
<comment type="caution">
    <text evidence="1">The sequence shown here is derived from an EMBL/GenBank/DDBJ whole genome shotgun (WGS) entry which is preliminary data.</text>
</comment>
<sequence>MFNIPELDQMVISQLSLHDLTQCARVNKQWHHAVIIHLWSDLSSLRRRWGSPYFYQFVLDDYRRAQQHQQEVGEKSLTAPAILNDPQHRAFSGASFLSEYGPCIRKIPEVMVLWNIFVVTFPGKTPLVEPQAQQVAVQPSANELLHHFLIHCTALKKLSWVDINSQCTAIWKTVAGTAVQHVQELDIKVIRMAVSTCQYILSQCSNKLETLTLHIQVAAGQEVTEAEDDRAEPLLGLKELGLDMPDEKLIHDVSMSNDLVLSAYVSKVFSSAQQIAAIMKTHMPNISEIRFPMSYSKPLGDRDVACVLSSCRASLKVLEITNEVEFGELSCMALLKHSATLERFTLDRWPSRSSELSKRILSSCPKLHTFVTLGNQETLLSLIPFITADDFIDFDQESNTLKPWPCESTLKVLKVKIAKLSYRRPGTRATNGSKEELIQHQICERLSRFANLEELWLGHLAYEAGETEDEDEWDFEPLDEFDRMDAEICAKDKGDHQYSCPQMSLDSGLGQLETLKELRQLNVSLMATKIGPKEAEWMKEHWPKLRELDGLQRERKNHVMAVKWFQKNAPLIRVPLRSKTDFDNNC</sequence>
<keyword evidence="2" id="KW-1185">Reference proteome</keyword>
<dbReference type="InterPro" id="IPR032675">
    <property type="entry name" value="LRR_dom_sf"/>
</dbReference>
<organism evidence="1 2">
    <name type="scientific">Mortierella polycephala</name>
    <dbReference type="NCBI Taxonomy" id="41804"/>
    <lineage>
        <taxon>Eukaryota</taxon>
        <taxon>Fungi</taxon>
        <taxon>Fungi incertae sedis</taxon>
        <taxon>Mucoromycota</taxon>
        <taxon>Mortierellomycotina</taxon>
        <taxon>Mortierellomycetes</taxon>
        <taxon>Mortierellales</taxon>
        <taxon>Mortierellaceae</taxon>
        <taxon>Mortierella</taxon>
    </lineage>
</organism>
<accession>A0A9P6PZC4</accession>
<reference evidence="1" key="1">
    <citation type="journal article" date="2020" name="Fungal Divers.">
        <title>Resolving the Mortierellaceae phylogeny through synthesis of multi-gene phylogenetics and phylogenomics.</title>
        <authorList>
            <person name="Vandepol N."/>
            <person name="Liber J."/>
            <person name="Desiro A."/>
            <person name="Na H."/>
            <person name="Kennedy M."/>
            <person name="Barry K."/>
            <person name="Grigoriev I.V."/>
            <person name="Miller A.N."/>
            <person name="O'Donnell K."/>
            <person name="Stajich J.E."/>
            <person name="Bonito G."/>
        </authorList>
    </citation>
    <scope>NUCLEOTIDE SEQUENCE</scope>
    <source>
        <strain evidence="1">KOD948</strain>
    </source>
</reference>
<dbReference type="SUPFAM" id="SSF81383">
    <property type="entry name" value="F-box domain"/>
    <property type="match status" value="1"/>
</dbReference>
<gene>
    <name evidence="1" type="ORF">BG011_004877</name>
</gene>
<dbReference type="EMBL" id="JAAAJA010000328">
    <property type="protein sequence ID" value="KAG0255884.1"/>
    <property type="molecule type" value="Genomic_DNA"/>
</dbReference>
<proteinExistence type="predicted"/>
<name>A0A9P6PZC4_9FUNG</name>
<protein>
    <recommendedName>
        <fullName evidence="3">F-box domain-containing protein</fullName>
    </recommendedName>
</protein>
<evidence type="ECO:0000313" key="2">
    <source>
        <dbReference type="Proteomes" id="UP000726737"/>
    </source>
</evidence>
<dbReference type="Proteomes" id="UP000726737">
    <property type="component" value="Unassembled WGS sequence"/>
</dbReference>
<dbReference type="Gene3D" id="3.80.10.10">
    <property type="entry name" value="Ribonuclease Inhibitor"/>
    <property type="match status" value="1"/>
</dbReference>
<evidence type="ECO:0000313" key="1">
    <source>
        <dbReference type="EMBL" id="KAG0255884.1"/>
    </source>
</evidence>
<dbReference type="AlphaFoldDB" id="A0A9P6PZC4"/>